<evidence type="ECO:0000313" key="2">
    <source>
        <dbReference type="EMBL" id="RCK78628.1"/>
    </source>
</evidence>
<accession>A0A367ZKL1</accession>
<name>A0A367ZKL1_9BACT</name>
<feature type="compositionally biased region" description="Low complexity" evidence="1">
    <location>
        <begin position="238"/>
        <end position="247"/>
    </location>
</feature>
<organism evidence="2 3">
    <name type="scientific">Candidatus Ozemobacter sibiricus</name>
    <dbReference type="NCBI Taxonomy" id="2268124"/>
    <lineage>
        <taxon>Bacteria</taxon>
        <taxon>Candidatus Ozemobacteria</taxon>
        <taxon>Candidatus Ozemobacterales</taxon>
        <taxon>Candidatus Ozemobacteraceae</taxon>
        <taxon>Candidatus Ozemobacter</taxon>
    </lineage>
</organism>
<proteinExistence type="predicted"/>
<feature type="compositionally biased region" description="Polar residues" evidence="1">
    <location>
        <begin position="347"/>
        <end position="357"/>
    </location>
</feature>
<feature type="compositionally biased region" description="Basic and acidic residues" evidence="1">
    <location>
        <begin position="171"/>
        <end position="184"/>
    </location>
</feature>
<gene>
    <name evidence="2" type="ORF">OZSIB_1350</name>
</gene>
<comment type="caution">
    <text evidence="2">The sequence shown here is derived from an EMBL/GenBank/DDBJ whole genome shotgun (WGS) entry which is preliminary data.</text>
</comment>
<feature type="region of interest" description="Disordered" evidence="1">
    <location>
        <begin position="213"/>
        <end position="385"/>
    </location>
</feature>
<feature type="compositionally biased region" description="Polar residues" evidence="1">
    <location>
        <begin position="365"/>
        <end position="385"/>
    </location>
</feature>
<dbReference type="Proteomes" id="UP000252355">
    <property type="component" value="Unassembled WGS sequence"/>
</dbReference>
<feature type="compositionally biased region" description="Basic and acidic residues" evidence="1">
    <location>
        <begin position="56"/>
        <end position="66"/>
    </location>
</feature>
<feature type="compositionally biased region" description="Basic and acidic residues" evidence="1">
    <location>
        <begin position="77"/>
        <end position="91"/>
    </location>
</feature>
<dbReference type="AlphaFoldDB" id="A0A367ZKL1"/>
<reference evidence="2 3" key="1">
    <citation type="submission" date="2018-05" db="EMBL/GenBank/DDBJ databases">
        <title>A metagenomic window into the 2 km-deep terrestrial subsurface aquifer revealed taxonomically and functionally diverse microbial community comprising novel uncultured bacterial lineages.</title>
        <authorList>
            <person name="Kadnikov V.V."/>
            <person name="Mardanov A.V."/>
            <person name="Beletsky A.V."/>
            <person name="Banks D."/>
            <person name="Pimenov N.V."/>
            <person name="Frank Y.A."/>
            <person name="Karnachuk O.V."/>
            <person name="Ravin N.V."/>
        </authorList>
    </citation>
    <scope>NUCLEOTIDE SEQUENCE [LARGE SCALE GENOMIC DNA]</scope>
    <source>
        <strain evidence="2">BY5</strain>
    </source>
</reference>
<protein>
    <submittedName>
        <fullName evidence="2">Uncharacterized protein</fullName>
    </submittedName>
</protein>
<sequence>MDASPDGPLLSMSELAPDSSPVGLPPSTQCDPEGEPIDAFGSEDRTASGLLAPENLHADPIQEARRSSVPSPFPQPGEHHAECLPHDEPNHLDLAPFLSPRPSFVFDQIRVRLGLASGPAEEFPRSASLDDLPLPTGCQAPLLDGATTNSAVSEPLRASSLEALSPSTEPLPDRSDRSTAHATEHVFAAVSPDRLLNGQSTMGQSEFAREYTPVMEGSNPPSDDRATPSMPPFAMNSPATLAALPAAEGEEPDSPWSRSSAEKGEPTLDYPTVPPQPNVGGLTSPDLIKVFDDHHPSHGPVVPTGAVGIDLRTSGEPPSPEPLPLHAIPGESGGKSSDLHSGVNEGTAISQAISARSPSPFEDPATQSHGSSMPSNSQDPQLTSSQETNLLQATNVEEITFSLDLNDIRTPSYDQLFQQERDFVDLVCRHLKIPLEDLSEHHYQEILEGFWIAQSLDTRLASADGLKFSVVQLMEIPVGGRTIDLPLTTTGEAFTGMPCVPSASLLGVRGSLEVTPDALVLRNAHGIQVAPVAEIKGFQVFSDRLAINFAPEKRPWFLGMMAPSRLVLIVWHLVRRRGS</sequence>
<feature type="region of interest" description="Disordered" evidence="1">
    <location>
        <begin position="137"/>
        <end position="199"/>
    </location>
</feature>
<evidence type="ECO:0000256" key="1">
    <source>
        <dbReference type="SAM" id="MobiDB-lite"/>
    </source>
</evidence>
<feature type="region of interest" description="Disordered" evidence="1">
    <location>
        <begin position="1"/>
        <end position="97"/>
    </location>
</feature>
<dbReference type="EMBL" id="QOQW01000021">
    <property type="protein sequence ID" value="RCK78628.1"/>
    <property type="molecule type" value="Genomic_DNA"/>
</dbReference>
<evidence type="ECO:0000313" key="3">
    <source>
        <dbReference type="Proteomes" id="UP000252355"/>
    </source>
</evidence>